<sequence>MKRPGLQSKSKRTSVRLREKVKKKVRDHNRKQRKYEREHAKTKKQHVPNSAPFKDQILQDAIAFQEQKRQKVLERKERRKVKKGKAKADTIASLMKDVQNAQTTYNKKQAVRDQVKAEAYEQDKKKAAWFRRELKYVTTNADVILEVLDARDPIGCRCPQLESQALANGKRIVLVLNKVDLVPKPVVKGWLDVLRKQLPTVAFKASTQKQRQNLGRGQSASGSTAYGADQLTKLLGAFAKTKGMKTGVTAAVVGFPNVGKSSIINTLARSRVCQVSATAGSTRDTQEVHIDKAVKLLDSPGVLFGGSAEKQALRGALSASALADPVDGALALLNRCDKVALALHYSTNHTDNGRSFLAQLAMKRGLVKKGGIPDCEKSARQILQDCQRGKFSFYTKPPKTATAEEQTVPEFLDAKLVSTMSEEFKLDGLDDWMESNDINAPTSGKGIALSNDGFTELEEMDPDDDNDEELEDDSESEGEEMEEEDMEEEDMEEDMAVDFPEKKTVKFGGVSTSKAPTDLRQRQKMDKKILKRKDKFETKLSDSVEKALKLIMAKKGKGKGKGSGKGKGGGKKTGNERTDFLAVRISLREKALMSAENQCNDFQKQLDTLEDARSEAQAERDCKVTKLLKRLHVSDDERSGALDSLKGCVIGRKNNLRDANERRRREIEEKLGRLREAELRNAQIRKDIKKWQNFRSLGSNDQKAAIESLLSKIDDQSYNTKAMNHFIVKQIETSKDDSKRTKHNLEEGRKKQAVTDAIECMPTSVHECRKTDQLRKLVDWQQLHVDEDKQNLRDIRNNMKLMKKETEELRKIKFEKPEKIGLLLDKRDECDMNYDYGNAFGNYHINGPQNNGFLTSLVEEEKNAQVSNGWNCQPDQAQFIQDESLYNLLQEDYQQGQYACWDGNFIPEYNYQQYTNQYPNDYYANYNSTYAPNDYNYPSYSNHNFNQSNDSQFFEYSTSQQCHPQCYPQSDPNQNSFMNQMENPYNVYYMDNNNYQNYQQMDMASSRIFEQRKMPTQKTSHQEYSCETCQKTFKHPYLLERHMKTRDHQNIKDFKCELCKKAFTQVGHLNRHYKIVHQKLPCDKEMSFRHHGMPQLTTILQRSQKKNTLTDVIKGLIELFECPNCNEIFQKYVDFRNHLTTAHPELKKFPCPHRGCSLLFDNLEETTLHFKEEHPNSEVEKNCGPLRCNICRQDFTRSDSLKRHMRKHEEKRLACPFKEFTKCMRTFYRLDDLKQHLDDHKDPKFKSATLACDVCGKLYKSLKELEKHKTTHPNKFKAHCPKCYKGFKNSHGLRVHSCPVTNERKKKNSVHDVMRMNFSWEYALPTNFAPFIILISSAAYIQTSHILFIILSFVGVFLFLYSLQDALLYQANFPSQARNYHPKPNSPHEVVNFGPRQRLNGILLKCESGNCPTIVFCHGNAGNCSNRGQIAEVMRSLLKVNIFVFDYSGYGASRGRPSESNLYADSQGAIDYVTSRSDLRGDVILFGRSLGGAVVIELATRPENEHIKACIVENTFTSVPLIGMSVFPFLSPVIKLLPMFAVKNKFLSIEKIEKITIPILLISGRDDDLVPPQMMDQLFSLCKAPKKKYVKLREIGSELHLPSGWEHLTVWISACLTMLISLFHILSHLRQYNKPSEQRLIVRIAAVIPIYALTSAIAFSAPSYSLVQAAIRDMAEAMVIYSFLTLLYSYLGGEGQICNALNGTPIYGTWLTWTCCLSGIPFSGQILRFSKQCALQFCIIRPVVSTLEVLMYNVSISFALYGLALFYICTKKLLEPHNPVMKFVSVKGIILVSYWQNLLIAILSQAGAIDTPGSLQGILIAIECVPAAILVLRAFPVAPYTKEAVDASPLDSMTGKDVKQLFVSVQDTMNPKDIFQDVVHNFSSRYRGYAQYHNVQVNEPLAENDSRLMDSDEEALPN</sequence>
<dbReference type="Pfam" id="PF12146">
    <property type="entry name" value="Hydrolase_4"/>
    <property type="match status" value="1"/>
</dbReference>
<keyword evidence="8" id="KW-0539">Nucleus</keyword>
<dbReference type="InterPro" id="IPR027417">
    <property type="entry name" value="P-loop_NTPase"/>
</dbReference>
<evidence type="ECO:0000256" key="10">
    <source>
        <dbReference type="SAM" id="Coils"/>
    </source>
</evidence>
<dbReference type="EMBL" id="OU015569">
    <property type="protein sequence ID" value="CAG5098351.1"/>
    <property type="molecule type" value="Genomic_DNA"/>
</dbReference>
<accession>A0ABN7SKR1</accession>
<dbReference type="Pfam" id="PF13912">
    <property type="entry name" value="zf-C2H2_6"/>
    <property type="match status" value="1"/>
</dbReference>
<dbReference type="SUPFAM" id="SSF53474">
    <property type="entry name" value="alpha/beta-Hydrolases"/>
    <property type="match status" value="1"/>
</dbReference>
<organism evidence="15 16">
    <name type="scientific">Oikopleura dioica</name>
    <name type="common">Tunicate</name>
    <dbReference type="NCBI Taxonomy" id="34765"/>
    <lineage>
        <taxon>Eukaryota</taxon>
        <taxon>Metazoa</taxon>
        <taxon>Chordata</taxon>
        <taxon>Tunicata</taxon>
        <taxon>Appendicularia</taxon>
        <taxon>Copelata</taxon>
        <taxon>Oikopleuridae</taxon>
        <taxon>Oikopleura</taxon>
    </lineage>
</organism>
<keyword evidence="9" id="KW-0862">Zinc</keyword>
<dbReference type="InterPro" id="IPR023179">
    <property type="entry name" value="GTP-bd_ortho_bundle_sf"/>
</dbReference>
<dbReference type="SUPFAM" id="SSF57667">
    <property type="entry name" value="beta-beta-alpha zinc fingers"/>
    <property type="match status" value="3"/>
</dbReference>
<keyword evidence="3 12" id="KW-0812">Transmembrane</keyword>
<name>A0ABN7SKR1_OIKDI</name>
<dbReference type="SUPFAM" id="SSF52540">
    <property type="entry name" value="P-loop containing nucleoside triphosphate hydrolases"/>
    <property type="match status" value="1"/>
</dbReference>
<feature type="compositionally biased region" description="Basic residues" evidence="11">
    <location>
        <begin position="555"/>
        <end position="570"/>
    </location>
</feature>
<reference evidence="15 16" key="1">
    <citation type="submission" date="2021-04" db="EMBL/GenBank/DDBJ databases">
        <authorList>
            <person name="Bliznina A."/>
        </authorList>
    </citation>
    <scope>NUCLEOTIDE SEQUENCE [LARGE SCALE GENOMIC DNA]</scope>
</reference>
<dbReference type="Pfam" id="PF03619">
    <property type="entry name" value="Solute_trans_a"/>
    <property type="match status" value="1"/>
</dbReference>
<dbReference type="PANTHER" id="PTHR11089:SF30">
    <property type="entry name" value="GUANINE NUCLEOTIDE-BINDING PROTEIN-LIKE 3 HOMOLOG"/>
    <property type="match status" value="1"/>
</dbReference>
<evidence type="ECO:0000259" key="14">
    <source>
        <dbReference type="PROSITE" id="PS51721"/>
    </source>
</evidence>
<dbReference type="InterPro" id="IPR050755">
    <property type="entry name" value="TRAFAC_YlqF/YawG_RiboMat"/>
</dbReference>
<feature type="transmembrane region" description="Helical" evidence="12">
    <location>
        <begin position="1815"/>
        <end position="1835"/>
    </location>
</feature>
<feature type="compositionally biased region" description="Basic residues" evidence="11">
    <location>
        <begin position="1"/>
        <end position="46"/>
    </location>
</feature>
<evidence type="ECO:0000256" key="4">
    <source>
        <dbReference type="ARBA" id="ARBA00022741"/>
    </source>
</evidence>
<dbReference type="PROSITE" id="PS50157">
    <property type="entry name" value="ZINC_FINGER_C2H2_2"/>
    <property type="match status" value="5"/>
</dbReference>
<feature type="domain" description="CP-type G" evidence="14">
    <location>
        <begin position="131"/>
        <end position="305"/>
    </location>
</feature>
<feature type="domain" description="C2H2-type" evidence="13">
    <location>
        <begin position="1024"/>
        <end position="1053"/>
    </location>
</feature>
<evidence type="ECO:0000256" key="9">
    <source>
        <dbReference type="PROSITE-ProRule" id="PRU00042"/>
    </source>
</evidence>
<feature type="region of interest" description="Disordered" evidence="11">
    <location>
        <begin position="1"/>
        <end position="53"/>
    </location>
</feature>
<keyword evidence="7 12" id="KW-0472">Membrane</keyword>
<dbReference type="InterPro" id="IPR036236">
    <property type="entry name" value="Znf_C2H2_sf"/>
</dbReference>
<feature type="domain" description="C2H2-type" evidence="13">
    <location>
        <begin position="1250"/>
        <end position="1277"/>
    </location>
</feature>
<evidence type="ECO:0000313" key="15">
    <source>
        <dbReference type="EMBL" id="CAG5098351.1"/>
    </source>
</evidence>
<evidence type="ECO:0000256" key="8">
    <source>
        <dbReference type="ARBA" id="ARBA00023242"/>
    </source>
</evidence>
<dbReference type="PRINTS" id="PR00326">
    <property type="entry name" value="GTP1OBG"/>
</dbReference>
<dbReference type="PROSITE" id="PS51721">
    <property type="entry name" value="G_CP"/>
    <property type="match status" value="1"/>
</dbReference>
<comment type="subcellular location">
    <subcellularLocation>
        <location evidence="2">Membrane</location>
        <topology evidence="2">Multi-pass membrane protein</topology>
    </subcellularLocation>
    <subcellularLocation>
        <location evidence="1">Nucleus</location>
    </subcellularLocation>
</comment>
<dbReference type="InterPro" id="IPR014813">
    <property type="entry name" value="Gnl3_N_dom"/>
</dbReference>
<keyword evidence="5 12" id="KW-1133">Transmembrane helix</keyword>
<dbReference type="SMART" id="SM00355">
    <property type="entry name" value="ZnF_C2H2"/>
    <property type="match status" value="7"/>
</dbReference>
<dbReference type="Pfam" id="PF08701">
    <property type="entry name" value="GN3L_Grn1"/>
    <property type="match status" value="1"/>
</dbReference>
<keyword evidence="9" id="KW-0479">Metal-binding</keyword>
<evidence type="ECO:0000256" key="5">
    <source>
        <dbReference type="ARBA" id="ARBA00022989"/>
    </source>
</evidence>
<feature type="domain" description="C2H2-type" evidence="13">
    <location>
        <begin position="1186"/>
        <end position="1213"/>
    </location>
</feature>
<dbReference type="Gene3D" id="3.40.50.1820">
    <property type="entry name" value="alpha/beta hydrolase"/>
    <property type="match status" value="1"/>
</dbReference>
<keyword evidence="9" id="KW-0863">Zinc-finger</keyword>
<feature type="domain" description="C2H2-type" evidence="13">
    <location>
        <begin position="1054"/>
        <end position="1077"/>
    </location>
</feature>
<feature type="region of interest" description="Disordered" evidence="11">
    <location>
        <begin position="555"/>
        <end position="575"/>
    </location>
</feature>
<feature type="transmembrane region" description="Helical" evidence="12">
    <location>
        <begin position="1789"/>
        <end position="1809"/>
    </location>
</feature>
<dbReference type="Proteomes" id="UP001158576">
    <property type="component" value="Chromosome XSR"/>
</dbReference>
<evidence type="ECO:0000259" key="13">
    <source>
        <dbReference type="PROSITE" id="PS50157"/>
    </source>
</evidence>
<feature type="transmembrane region" description="Helical" evidence="12">
    <location>
        <begin position="1750"/>
        <end position="1768"/>
    </location>
</feature>
<feature type="coiled-coil region" evidence="10">
    <location>
        <begin position="657"/>
        <end position="694"/>
    </location>
</feature>
<feature type="domain" description="C2H2-type" evidence="13">
    <location>
        <begin position="1120"/>
        <end position="1148"/>
    </location>
</feature>
<dbReference type="InterPro" id="IPR022742">
    <property type="entry name" value="Hydrolase_4"/>
</dbReference>
<dbReference type="Pfam" id="PF00096">
    <property type="entry name" value="zf-C2H2"/>
    <property type="match status" value="3"/>
</dbReference>
<feature type="region of interest" description="Disordered" evidence="11">
    <location>
        <begin position="456"/>
        <end position="492"/>
    </location>
</feature>
<dbReference type="Gene3D" id="1.10.1580.10">
    <property type="match status" value="1"/>
</dbReference>
<evidence type="ECO:0000256" key="12">
    <source>
        <dbReference type="SAM" id="Phobius"/>
    </source>
</evidence>
<keyword evidence="16" id="KW-1185">Reference proteome</keyword>
<evidence type="ECO:0000256" key="2">
    <source>
        <dbReference type="ARBA" id="ARBA00004141"/>
    </source>
</evidence>
<dbReference type="InterPro" id="IPR006073">
    <property type="entry name" value="GTP-bd"/>
</dbReference>
<keyword evidence="6" id="KW-0342">GTP-binding</keyword>
<dbReference type="InterPro" id="IPR029058">
    <property type="entry name" value="AB_hydrolase_fold"/>
</dbReference>
<dbReference type="PANTHER" id="PTHR11089">
    <property type="entry name" value="GTP-BINDING PROTEIN-RELATED"/>
    <property type="match status" value="1"/>
</dbReference>
<dbReference type="SMART" id="SM01417">
    <property type="entry name" value="Solute_trans_a"/>
    <property type="match status" value="1"/>
</dbReference>
<dbReference type="Pfam" id="PF01926">
    <property type="entry name" value="MMR_HSR1"/>
    <property type="match status" value="1"/>
</dbReference>
<feature type="coiled-coil region" evidence="10">
    <location>
        <begin position="592"/>
        <end position="619"/>
    </location>
</feature>
<evidence type="ECO:0000256" key="7">
    <source>
        <dbReference type="ARBA" id="ARBA00023136"/>
    </source>
</evidence>
<dbReference type="InterPro" id="IPR013087">
    <property type="entry name" value="Znf_C2H2_type"/>
</dbReference>
<dbReference type="InterPro" id="IPR005178">
    <property type="entry name" value="Ostalpha/TMEM184C"/>
</dbReference>
<evidence type="ECO:0000313" key="16">
    <source>
        <dbReference type="Proteomes" id="UP001158576"/>
    </source>
</evidence>
<feature type="coiled-coil region" evidence="10">
    <location>
        <begin position="785"/>
        <end position="812"/>
    </location>
</feature>
<keyword evidence="10" id="KW-0175">Coiled coil</keyword>
<feature type="transmembrane region" description="Helical" evidence="12">
    <location>
        <begin position="1346"/>
        <end position="1363"/>
    </location>
</feature>
<protein>
    <submittedName>
        <fullName evidence="15">Oidioi.mRNA.OKI2018_I69.XSR.g15590.t1.cds</fullName>
    </submittedName>
</protein>
<dbReference type="Gene3D" id="3.40.50.300">
    <property type="entry name" value="P-loop containing nucleotide triphosphate hydrolases"/>
    <property type="match status" value="1"/>
</dbReference>
<dbReference type="CDD" id="cd00882">
    <property type="entry name" value="Ras_like_GTPase"/>
    <property type="match status" value="1"/>
</dbReference>
<evidence type="ECO:0000256" key="1">
    <source>
        <dbReference type="ARBA" id="ARBA00004123"/>
    </source>
</evidence>
<feature type="transmembrane region" description="Helical" evidence="12">
    <location>
        <begin position="1640"/>
        <end position="1659"/>
    </location>
</feature>
<evidence type="ECO:0000256" key="3">
    <source>
        <dbReference type="ARBA" id="ARBA00022692"/>
    </source>
</evidence>
<evidence type="ECO:0000256" key="6">
    <source>
        <dbReference type="ARBA" id="ARBA00023134"/>
    </source>
</evidence>
<dbReference type="CDD" id="cd04178">
    <property type="entry name" value="Nucleostemin_like"/>
    <property type="match status" value="1"/>
</dbReference>
<evidence type="ECO:0000256" key="11">
    <source>
        <dbReference type="SAM" id="MobiDB-lite"/>
    </source>
</evidence>
<dbReference type="InterPro" id="IPR030378">
    <property type="entry name" value="G_CP_dom"/>
</dbReference>
<gene>
    <name evidence="15" type="ORF">OKIOD_LOCUS7148</name>
</gene>
<dbReference type="PROSITE" id="PS00028">
    <property type="entry name" value="ZINC_FINGER_C2H2_1"/>
    <property type="match status" value="5"/>
</dbReference>
<dbReference type="Gene3D" id="3.30.160.60">
    <property type="entry name" value="Classic Zinc Finger"/>
    <property type="match status" value="3"/>
</dbReference>
<proteinExistence type="predicted"/>
<feature type="transmembrane region" description="Helical" evidence="12">
    <location>
        <begin position="1608"/>
        <end position="1628"/>
    </location>
</feature>
<keyword evidence="4" id="KW-0547">Nucleotide-binding</keyword>